<dbReference type="PROSITE" id="PS50837">
    <property type="entry name" value="NACHT"/>
    <property type="match status" value="1"/>
</dbReference>
<dbReference type="PANTHER" id="PTHR44791">
    <property type="entry name" value="TELOMERASE PROTEIN COMPONENT 1 TEP1"/>
    <property type="match status" value="1"/>
</dbReference>
<dbReference type="InterPro" id="IPR036465">
    <property type="entry name" value="vWFA_dom_sf"/>
</dbReference>
<dbReference type="Ensembl" id="ENSDLAT00005082754.1">
    <property type="protein sequence ID" value="ENSDLAP00005073706.1"/>
    <property type="gene ID" value="ENSDLAG00005034716.1"/>
</dbReference>
<dbReference type="InterPro" id="IPR056828">
    <property type="entry name" value="Beta-prop_TEP1_C"/>
</dbReference>
<dbReference type="InterPro" id="IPR015943">
    <property type="entry name" value="WD40/YVTN_repeat-like_dom_sf"/>
</dbReference>
<keyword evidence="9" id="KW-1185">Reference proteome</keyword>
<evidence type="ECO:0000313" key="9">
    <source>
        <dbReference type="Proteomes" id="UP000694389"/>
    </source>
</evidence>
<keyword evidence="2" id="KW-0677">Repeat</keyword>
<dbReference type="SUPFAM" id="SSF50978">
    <property type="entry name" value="WD40 repeat-like"/>
    <property type="match status" value="3"/>
</dbReference>
<dbReference type="InterPro" id="IPR045804">
    <property type="entry name" value="DUF5920"/>
</dbReference>
<evidence type="ECO:0008006" key="10">
    <source>
        <dbReference type="Google" id="ProtNLM"/>
    </source>
</evidence>
<dbReference type="SMART" id="SM00320">
    <property type="entry name" value="WD40"/>
    <property type="match status" value="18"/>
</dbReference>
<dbReference type="CDD" id="cd00200">
    <property type="entry name" value="WD40"/>
    <property type="match status" value="1"/>
</dbReference>
<evidence type="ECO:0000313" key="8">
    <source>
        <dbReference type="Ensembl" id="ENSDLAP00005073706.1"/>
    </source>
</evidence>
<dbReference type="PROSITE" id="PS00678">
    <property type="entry name" value="WD_REPEATS_1"/>
    <property type="match status" value="3"/>
</dbReference>
<protein>
    <recommendedName>
        <fullName evidence="10">Telomerase protein component 1</fullName>
    </recommendedName>
</protein>
<dbReference type="Gene3D" id="1.25.40.370">
    <property type="match status" value="1"/>
</dbReference>
<dbReference type="GO" id="GO:0003720">
    <property type="term" value="F:telomerase activity"/>
    <property type="evidence" value="ECO:0007669"/>
    <property type="project" value="TreeGrafter"/>
</dbReference>
<dbReference type="InterPro" id="IPR008858">
    <property type="entry name" value="TROVE_dom"/>
</dbReference>
<dbReference type="PANTHER" id="PTHR44791:SF1">
    <property type="entry name" value="TELOMERASE PROTEIN COMPONENT 1"/>
    <property type="match status" value="1"/>
</dbReference>
<feature type="repeat" description="WD" evidence="3">
    <location>
        <begin position="2134"/>
        <end position="2175"/>
    </location>
</feature>
<dbReference type="Pfam" id="PF05731">
    <property type="entry name" value="TROVE"/>
    <property type="match status" value="1"/>
</dbReference>
<dbReference type="InterPro" id="IPR027417">
    <property type="entry name" value="P-loop_NTPase"/>
</dbReference>
<feature type="repeat" description="WD" evidence="3">
    <location>
        <begin position="1810"/>
        <end position="1851"/>
    </location>
</feature>
<dbReference type="Proteomes" id="UP000694389">
    <property type="component" value="Unassembled WGS sequence"/>
</dbReference>
<dbReference type="GeneID" id="127374583"/>
<evidence type="ECO:0000259" key="7">
    <source>
        <dbReference type="PROSITE" id="PS50988"/>
    </source>
</evidence>
<feature type="compositionally biased region" description="Acidic residues" evidence="5">
    <location>
        <begin position="173"/>
        <end position="188"/>
    </location>
</feature>
<dbReference type="RefSeq" id="XP_051276117.1">
    <property type="nucleotide sequence ID" value="XM_051420157.1"/>
</dbReference>
<evidence type="ECO:0000256" key="4">
    <source>
        <dbReference type="SAM" id="Coils"/>
    </source>
</evidence>
<evidence type="ECO:0000256" key="1">
    <source>
        <dbReference type="ARBA" id="ARBA00022574"/>
    </source>
</evidence>
<dbReference type="GeneTree" id="ENSGT00940000169565"/>
<feature type="repeat" description="WD" evidence="3">
    <location>
        <begin position="2576"/>
        <end position="2615"/>
    </location>
</feature>
<dbReference type="Pfam" id="PF13271">
    <property type="entry name" value="DUF4062"/>
    <property type="match status" value="1"/>
</dbReference>
<evidence type="ECO:0000256" key="2">
    <source>
        <dbReference type="ARBA" id="ARBA00022737"/>
    </source>
</evidence>
<dbReference type="Pfam" id="PF25048">
    <property type="entry name" value="Beta-prop_TEP1_C"/>
    <property type="match status" value="1"/>
</dbReference>
<dbReference type="GO" id="GO:0000722">
    <property type="term" value="P:telomere maintenance via recombination"/>
    <property type="evidence" value="ECO:0007669"/>
    <property type="project" value="TreeGrafter"/>
</dbReference>
<feature type="domain" description="NACHT" evidence="6">
    <location>
        <begin position="1216"/>
        <end position="1422"/>
    </location>
</feature>
<dbReference type="Pfam" id="PF25047">
    <property type="entry name" value="Beta-prop_TEP1_2nd"/>
    <property type="match status" value="1"/>
</dbReference>
<dbReference type="Pfam" id="PF05729">
    <property type="entry name" value="NACHT"/>
    <property type="match status" value="1"/>
</dbReference>
<dbReference type="Gene3D" id="3.40.50.410">
    <property type="entry name" value="von Willebrand factor, type A domain"/>
    <property type="match status" value="1"/>
</dbReference>
<dbReference type="OMA" id="WQILPKG"/>
<evidence type="ECO:0000259" key="6">
    <source>
        <dbReference type="PROSITE" id="PS50837"/>
    </source>
</evidence>
<dbReference type="OrthoDB" id="427368at2759"/>
<dbReference type="PROSITE" id="PS50294">
    <property type="entry name" value="WD_REPEATS_REGION"/>
    <property type="match status" value="3"/>
</dbReference>
<dbReference type="Gene3D" id="2.130.10.10">
    <property type="entry name" value="YVTN repeat-like/Quinoprotein amine dehydrogenase"/>
    <property type="match status" value="5"/>
</dbReference>
<dbReference type="Pfam" id="PF00400">
    <property type="entry name" value="WD40"/>
    <property type="match status" value="5"/>
</dbReference>
<dbReference type="InterPro" id="IPR007111">
    <property type="entry name" value="NACHT_NTPase"/>
</dbReference>
<organism evidence="8 9">
    <name type="scientific">Dicentrarchus labrax</name>
    <name type="common">European seabass</name>
    <name type="synonym">Morone labrax</name>
    <dbReference type="NCBI Taxonomy" id="13489"/>
    <lineage>
        <taxon>Eukaryota</taxon>
        <taxon>Metazoa</taxon>
        <taxon>Chordata</taxon>
        <taxon>Craniata</taxon>
        <taxon>Vertebrata</taxon>
        <taxon>Euteleostomi</taxon>
        <taxon>Actinopterygii</taxon>
        <taxon>Neopterygii</taxon>
        <taxon>Teleostei</taxon>
        <taxon>Neoteleostei</taxon>
        <taxon>Acanthomorphata</taxon>
        <taxon>Eupercaria</taxon>
        <taxon>Moronidae</taxon>
        <taxon>Dicentrarchus</taxon>
    </lineage>
</organism>
<feature type="region of interest" description="Disordered" evidence="5">
    <location>
        <begin position="679"/>
        <end position="767"/>
    </location>
</feature>
<reference evidence="8" key="2">
    <citation type="submission" date="2025-09" db="UniProtKB">
        <authorList>
            <consortium name="Ensembl"/>
        </authorList>
    </citation>
    <scope>IDENTIFICATION</scope>
</reference>
<name>A0A8P4KH77_DICLA</name>
<feature type="repeat" description="WD" evidence="3">
    <location>
        <begin position="2179"/>
        <end position="2218"/>
    </location>
</feature>
<dbReference type="InterPro" id="IPR025139">
    <property type="entry name" value="DUF4062"/>
</dbReference>
<dbReference type="SUPFAM" id="SSF140864">
    <property type="entry name" value="TROVE domain-like"/>
    <property type="match status" value="1"/>
</dbReference>
<dbReference type="InterPro" id="IPR052652">
    <property type="entry name" value="Telomerase_Complex_Comp"/>
</dbReference>
<gene>
    <name evidence="8" type="primary">tep1</name>
</gene>
<dbReference type="CTD" id="7011"/>
<feature type="coiled-coil region" evidence="4">
    <location>
        <begin position="1105"/>
        <end position="1132"/>
    </location>
</feature>
<accession>A0A8P4KH77</accession>
<dbReference type="PROSITE" id="PS50082">
    <property type="entry name" value="WD_REPEATS_2"/>
    <property type="match status" value="6"/>
</dbReference>
<feature type="compositionally biased region" description="Basic and acidic residues" evidence="5">
    <location>
        <begin position="692"/>
        <end position="705"/>
    </location>
</feature>
<dbReference type="PROSITE" id="PS50988">
    <property type="entry name" value="TROVE"/>
    <property type="match status" value="1"/>
</dbReference>
<dbReference type="InterPro" id="IPR036322">
    <property type="entry name" value="WD40_repeat_dom_sf"/>
</dbReference>
<feature type="compositionally biased region" description="Acidic residues" evidence="5">
    <location>
        <begin position="706"/>
        <end position="746"/>
    </location>
</feature>
<evidence type="ECO:0000256" key="5">
    <source>
        <dbReference type="SAM" id="MobiDB-lite"/>
    </source>
</evidence>
<reference evidence="8" key="1">
    <citation type="submission" date="2025-08" db="UniProtKB">
        <authorList>
            <consortium name="Ensembl"/>
        </authorList>
    </citation>
    <scope>IDENTIFICATION</scope>
</reference>
<dbReference type="SUPFAM" id="SSF52540">
    <property type="entry name" value="P-loop containing nucleoside triphosphate hydrolases"/>
    <property type="match status" value="1"/>
</dbReference>
<dbReference type="GO" id="GO:0070034">
    <property type="term" value="F:telomerase RNA binding"/>
    <property type="evidence" value="ECO:0007669"/>
    <property type="project" value="TreeGrafter"/>
</dbReference>
<dbReference type="InterPro" id="IPR037214">
    <property type="entry name" value="TROVE_dom_sf"/>
</dbReference>
<keyword evidence="4" id="KW-0175">Coiled coil</keyword>
<dbReference type="Gene3D" id="3.40.50.300">
    <property type="entry name" value="P-loop containing nucleotide triphosphate hydrolases"/>
    <property type="match status" value="1"/>
</dbReference>
<feature type="domain" description="TROVE" evidence="7">
    <location>
        <begin position="220"/>
        <end position="666"/>
    </location>
</feature>
<sequence length="2651" mass="297331">MRALTLQQANVAHGKPQDATCGRSLSSNYAPLSLENKFLAQSSTVMPQSWSPLLNSAAQPSSCPSLQPSSLSSTSSSLLSASSLTSPLLSTENKLLESHSSLSFSLTSVPNDSLLCTSLAGSTLLSRFAHPPAFLHHVVGGEQKKRDDGEHEGRVETCEMMQSFFEETSVTQSEEDDILPEEEEEEDAGTNMELPVLETESGNQELEPALAIRQEEFAEVEREDNKIEEELKDKKYLLLNAVCCSLVNKSTAPGQTDWDAEDSVWTRITNLAKDISVCDPQFLLKVTVYTRQQLNIRITANFLLALAANQPSTKQHVRRYFCAAVQLPSDWLEVVRMYSTCFSRSLPMCLKKAMADKFKQFSEYQLAKYNTRKHRCKHNRNKPKAKKPNDQTLKKWADLLRSDASILSKFLHTEGSKVVVVDKKQGEFSMKKMIKKLHIKEPAEHVMAILGRKYPADLKTFTHSGMKGVWERERAGKRMKLKEPETWERLLSQQGNKAATWEKLIDNKSLPFMAMLRNLRNMITKGISEAHHKKILSRLTNKKAVIQSRQFPFRFLAAYKVIMELHTMALASMQALPPVKEILKGILKKIPKSKRFNRMDWDTTPRSRIRVTLGVPFVYRLYRIKKTQLLNANRREYTVALLDRYRKALETAVQISCRYNVPPLPGRTVILLSSNISTDPLPKQDFCLPPDPEQKNKEEEKKEEKEKEEEEEEEEKEEEEKEDEDEDEEEEEEEKEDEDEEKEEEEVSCKRGRRGRKKKEEDDELTPSKMEAAVLLSLMIASSAEDFQLLLTRWDDSEQLELKSDVLLDNVRSVMKKIKSLDEMPEEEDRDALSTIFTKNNKVDNIIVLTDNWISTNISWTINNYKREINNKALEVQIYFSEGYRDDVPERNCVQLTGFSEQMLRFVAERGSSRLLDHVEHLDKLYNIPPSEGAKGPQTTNSISTIPVSPKLRWRGVRVFISSTFRDMHAERDILVRSVFPELRRRAAPHCLYLQEVELRWGVTEEESGRATELCLSEVCRSQMLVGILGERYGLVPPKPDLPDLPQYSWLATAPPGLSITEMEIRQFQALYPDTEHQRMFCYFRDPNIIKSVPVAWRSHFVPESEEAESKMASLKRRIRSEINVVENYRCEWGGVVEGKPYLKNLEDFGKTVLEDLWMAVVKQFVEEDDEDEDEAVFDVAMQEVHQGALQRQFFGRAKLLVGAVEIVEQVQAKGGVMVVEGGPGEGKTVFMAALAETLRTGVKSRTNFVCDVISYSTAASQSARSVETLLQCLIRWLREIKDTEEESPLPHSYKDLLSEFHSSLSDMKKEKPLVLVVDGVDLVRDGRGQLSSDWIPQQLPQGVCLVVSITSKVALIQTLAKKKSTVLFALGQLTMPDRKEIVQKGLDTFGKKLSDSAFNNQLQTLIMKKGAVSPLYLQLACEDLRNFASFDKLKESLQGLPQSLAQLVQYSLDRLCSQYRGLRGLRWALAVLTVSTAGLRERDLYSVLNTCSDLSSRDGQVTWQEVLHLSRKPIGRIPMATFTRIVHSLQSLIGPSHCHDTDDILALTNPEVKKAFEDFLLPTESDRTRAHLVLAAHLWALADQQGKDTFLHCEANSVMHLPSSLIQSGQLEALHSLLSSYYFLYANVRHGLLHHLLETYSLYDTKHKSAPSFGLQGRLEDCRSFLRRHALLLSSWPALCIQQALNEPHETSAHTWAQGLVGKGGVRVVEWVNNDHQFLQETSELVSTFSSEPTCLVLSSDGELMVVGSGQGMLHFINTQTGQELKSLVSSCDGISSCVFLKDGRLATTSFDGRIEIWDIENGCRAALIDAHTNVITASDISADRKNIATVSLDFMLKVWSSAKGHEVAALPSISPLNCVAFDPEDHLLAAGCWNGNVIVWNWLQNKTVMSLSGHRRSVRSLSFSSSSSMLCSGSISGEVRVWSVPTSTCVGCFQAHSGATEALTFLDDGSMLLSAGSDHKLQLWSGGLGRSITALKSDECYMAPPVKKRKSVMSEPAALCVAVNGDYAAVGYHGGGIKLFSLDSAEKIWASKDRDLSVLCMLWVVLNAEPTEPELLVSAGSDKLLRVWKSIDGEEGMQGGLETVGLFCVQGVILALAQNSTYLATASDDFTIVLWLLSELAINPLIEPHAVLRGHGGGVTCLTFSPDGGQLLSGGKDKALMVWDVNVSPAVLSKSLPHSHRDWITGCVWTPDCVISSSNDGRLCLWDLQAGQQLKEISWRSPLTSICCLGQYVIAGCAEGALHVWTWETNTEICHIAAHKQRIHHCSLLPNTDKNKEVNAAEMTVFTASDDGTVQLWKPLQVEHFSTFQGHSGAIHGVIRKEGLPEFLTVSEDCSLRCWTWTTKGPPTLRGSVSALCFSPRDDLLLAAYESGLLEIWQHNTVVGHKQTSDGAITAICSMPDNQFAVSYMKPVVDVWKLVWNQQRSTASLVKVNTYKVKEMVVRLNYCTMLIGVSKDEGIFGITASEEDKWFQTNNSWHQNVRILGLIQNDEKSMWLVGECKGEVNIGFFFAMGPKSKFHSAFSSMDLEVEDEEEKKGSMISAITMNTDFVVCGDVKGNMWFIQPPETSTWRNRKPAHTDRISVLRLTERTIISASYDRTVKLWDRNTKKQVGMFVCGGPVVQLEVNPGKPTELVCGDGQGKLYFLSWKE</sequence>
<feature type="region of interest" description="Disordered" evidence="5">
    <location>
        <begin position="166"/>
        <end position="192"/>
    </location>
</feature>
<dbReference type="InterPro" id="IPR001680">
    <property type="entry name" value="WD40_rpt"/>
</dbReference>
<dbReference type="InterPro" id="IPR056829">
    <property type="entry name" value="Beta-prop_TEP1_2nd"/>
</dbReference>
<keyword evidence="1 3" id="KW-0853">WD repeat</keyword>
<dbReference type="InterPro" id="IPR019775">
    <property type="entry name" value="WD40_repeat_CS"/>
</dbReference>
<feature type="repeat" description="WD" evidence="3">
    <location>
        <begin position="1893"/>
        <end position="1934"/>
    </location>
</feature>
<dbReference type="GO" id="GO:0005697">
    <property type="term" value="C:telomerase holoenzyme complex"/>
    <property type="evidence" value="ECO:0007669"/>
    <property type="project" value="TreeGrafter"/>
</dbReference>
<dbReference type="Pfam" id="PF19334">
    <property type="entry name" value="DUF5920"/>
    <property type="match status" value="1"/>
</dbReference>
<evidence type="ECO:0000256" key="3">
    <source>
        <dbReference type="PROSITE-ProRule" id="PRU00221"/>
    </source>
</evidence>
<proteinExistence type="predicted"/>
<feature type="repeat" description="WD" evidence="3">
    <location>
        <begin position="1935"/>
        <end position="1967"/>
    </location>
</feature>